<organism evidence="13 14">
    <name type="scientific">Aliidiomarina haloalkalitolerans</name>
    <dbReference type="NCBI Taxonomy" id="859059"/>
    <lineage>
        <taxon>Bacteria</taxon>
        <taxon>Pseudomonadati</taxon>
        <taxon>Pseudomonadota</taxon>
        <taxon>Gammaproteobacteria</taxon>
        <taxon>Alteromonadales</taxon>
        <taxon>Idiomarinaceae</taxon>
        <taxon>Aliidiomarina</taxon>
    </lineage>
</organism>
<evidence type="ECO:0000256" key="4">
    <source>
        <dbReference type="ARBA" id="ARBA00022723"/>
    </source>
</evidence>
<dbReference type="InterPro" id="IPR050450">
    <property type="entry name" value="COX15/CtaA_HemeA_synthase"/>
</dbReference>
<proteinExistence type="predicted"/>
<comment type="pathway">
    <text evidence="11">Porphyrin-containing compound metabolism.</text>
</comment>
<evidence type="ECO:0000256" key="1">
    <source>
        <dbReference type="ARBA" id="ARBA00004141"/>
    </source>
</evidence>
<feature type="transmembrane region" description="Helical" evidence="12">
    <location>
        <begin position="7"/>
        <end position="24"/>
    </location>
</feature>
<dbReference type="EMBL" id="PIPI01000002">
    <property type="protein sequence ID" value="RUO20789.1"/>
    <property type="molecule type" value="Genomic_DNA"/>
</dbReference>
<evidence type="ECO:0000256" key="9">
    <source>
        <dbReference type="ARBA" id="ARBA00023136"/>
    </source>
</evidence>
<dbReference type="OrthoDB" id="1447144at2"/>
<evidence type="ECO:0000256" key="2">
    <source>
        <dbReference type="ARBA" id="ARBA00022475"/>
    </source>
</evidence>
<dbReference type="Pfam" id="PF02628">
    <property type="entry name" value="COX15-CtaA"/>
    <property type="match status" value="1"/>
</dbReference>
<feature type="transmembrane region" description="Helical" evidence="12">
    <location>
        <begin position="242"/>
        <end position="264"/>
    </location>
</feature>
<reference evidence="13 14" key="1">
    <citation type="journal article" date="2011" name="Front. Microbiol.">
        <title>Genomic signatures of strain selection and enhancement in Bacillus atrophaeus var. globigii, a historical biowarfare simulant.</title>
        <authorList>
            <person name="Gibbons H.S."/>
            <person name="Broomall S.M."/>
            <person name="McNew L.A."/>
            <person name="Daligault H."/>
            <person name="Chapman C."/>
            <person name="Bruce D."/>
            <person name="Karavis M."/>
            <person name="Krepps M."/>
            <person name="McGregor P.A."/>
            <person name="Hong C."/>
            <person name="Park K.H."/>
            <person name="Akmal A."/>
            <person name="Feldman A."/>
            <person name="Lin J.S."/>
            <person name="Chang W.E."/>
            <person name="Higgs B.W."/>
            <person name="Demirev P."/>
            <person name="Lindquist J."/>
            <person name="Liem A."/>
            <person name="Fochler E."/>
            <person name="Read T.D."/>
            <person name="Tapia R."/>
            <person name="Johnson S."/>
            <person name="Bishop-Lilly K.A."/>
            <person name="Detter C."/>
            <person name="Han C."/>
            <person name="Sozhamannan S."/>
            <person name="Rosenzweig C.N."/>
            <person name="Skowronski E.W."/>
        </authorList>
    </citation>
    <scope>NUCLEOTIDE SEQUENCE [LARGE SCALE GENOMIC DNA]</scope>
    <source>
        <strain evidence="13 14">AK5</strain>
    </source>
</reference>
<accession>A0A432VW07</accession>
<evidence type="ECO:0000256" key="10">
    <source>
        <dbReference type="ARBA" id="ARBA00023157"/>
    </source>
</evidence>
<dbReference type="PANTHER" id="PTHR35457:SF1">
    <property type="entry name" value="HEME A SYNTHASE"/>
    <property type="match status" value="1"/>
</dbReference>
<evidence type="ECO:0000256" key="8">
    <source>
        <dbReference type="ARBA" id="ARBA00023133"/>
    </source>
</evidence>
<comment type="subcellular location">
    <subcellularLocation>
        <location evidence="1">Membrane</location>
        <topology evidence="1">Multi-pass membrane protein</topology>
    </subcellularLocation>
</comment>
<dbReference type="InterPro" id="IPR003780">
    <property type="entry name" value="COX15/CtaA_fam"/>
</dbReference>
<keyword evidence="5 12" id="KW-1133">Transmembrane helix</keyword>
<dbReference type="GO" id="GO:0016020">
    <property type="term" value="C:membrane"/>
    <property type="evidence" value="ECO:0007669"/>
    <property type="project" value="UniProtKB-SubCell"/>
</dbReference>
<dbReference type="GO" id="GO:0016491">
    <property type="term" value="F:oxidoreductase activity"/>
    <property type="evidence" value="ECO:0007669"/>
    <property type="project" value="UniProtKB-KW"/>
</dbReference>
<keyword evidence="7" id="KW-0408">Iron</keyword>
<keyword evidence="10" id="KW-1015">Disulfide bond</keyword>
<dbReference type="Proteomes" id="UP000288212">
    <property type="component" value="Unassembled WGS sequence"/>
</dbReference>
<keyword evidence="3 12" id="KW-0812">Transmembrane</keyword>
<sequence length="334" mass="36631">MQRYVKIALGLVIVVIILGAYTRLTDAGLGCPDWPGCYGFLTVPHSETRVETAEMRFPERPVEHFKAWNEMIHRYAAGILGILVLVIAVTAVQRRRRIGAGKPLKLPLALLVLIIFQAALGMWTVTMNLQPVIVMMHLLGGFSTFCLLALLYLRESQPTLATEPKLRSLQPLAILTLLVVVGQIALGGWVAANYAALACTNLPICEGNWLERLDIAGAFSVPEAEDYEFGVHSYAERMTMHVFHRIGAIVVMAVMGLLLLKLWLGATSQWFKRLTFVLTFLLVLQVALGITNVVASLPLAVAVAHNAVGALMLVGLVALNYALFKIKRKEVSHG</sequence>
<dbReference type="PANTHER" id="PTHR35457">
    <property type="entry name" value="HEME A SYNTHASE"/>
    <property type="match status" value="1"/>
</dbReference>
<feature type="transmembrane region" description="Helical" evidence="12">
    <location>
        <begin position="276"/>
        <end position="297"/>
    </location>
</feature>
<feature type="transmembrane region" description="Helical" evidence="12">
    <location>
        <begin position="72"/>
        <end position="92"/>
    </location>
</feature>
<keyword evidence="2" id="KW-1003">Cell membrane</keyword>
<protein>
    <submittedName>
        <fullName evidence="13">Cytochrome B</fullName>
    </submittedName>
</protein>
<evidence type="ECO:0000256" key="12">
    <source>
        <dbReference type="SAM" id="Phobius"/>
    </source>
</evidence>
<feature type="transmembrane region" description="Helical" evidence="12">
    <location>
        <begin position="132"/>
        <end position="152"/>
    </location>
</feature>
<keyword evidence="8" id="KW-0350">Heme biosynthesis</keyword>
<comment type="caution">
    <text evidence="13">The sequence shown here is derived from an EMBL/GenBank/DDBJ whole genome shotgun (WGS) entry which is preliminary data.</text>
</comment>
<evidence type="ECO:0000313" key="13">
    <source>
        <dbReference type="EMBL" id="RUO20789.1"/>
    </source>
</evidence>
<feature type="transmembrane region" description="Helical" evidence="12">
    <location>
        <begin position="104"/>
        <end position="126"/>
    </location>
</feature>
<keyword evidence="14" id="KW-1185">Reference proteome</keyword>
<keyword evidence="4" id="KW-0479">Metal-binding</keyword>
<keyword evidence="6" id="KW-0560">Oxidoreductase</keyword>
<keyword evidence="9 12" id="KW-0472">Membrane</keyword>
<feature type="transmembrane region" description="Helical" evidence="12">
    <location>
        <begin position="303"/>
        <end position="324"/>
    </location>
</feature>
<evidence type="ECO:0000256" key="11">
    <source>
        <dbReference type="ARBA" id="ARBA00023444"/>
    </source>
</evidence>
<dbReference type="GO" id="GO:0046872">
    <property type="term" value="F:metal ion binding"/>
    <property type="evidence" value="ECO:0007669"/>
    <property type="project" value="UniProtKB-KW"/>
</dbReference>
<evidence type="ECO:0000256" key="6">
    <source>
        <dbReference type="ARBA" id="ARBA00023002"/>
    </source>
</evidence>
<evidence type="ECO:0000256" key="7">
    <source>
        <dbReference type="ARBA" id="ARBA00023004"/>
    </source>
</evidence>
<dbReference type="RefSeq" id="WP_126792026.1">
    <property type="nucleotide sequence ID" value="NZ_PIPI01000002.1"/>
</dbReference>
<evidence type="ECO:0000313" key="14">
    <source>
        <dbReference type="Proteomes" id="UP000288212"/>
    </source>
</evidence>
<feature type="transmembrane region" description="Helical" evidence="12">
    <location>
        <begin position="172"/>
        <end position="192"/>
    </location>
</feature>
<dbReference type="AlphaFoldDB" id="A0A432VW07"/>
<gene>
    <name evidence="13" type="ORF">CWE06_04585</name>
</gene>
<evidence type="ECO:0000256" key="3">
    <source>
        <dbReference type="ARBA" id="ARBA00022692"/>
    </source>
</evidence>
<dbReference type="GO" id="GO:0006784">
    <property type="term" value="P:heme A biosynthetic process"/>
    <property type="evidence" value="ECO:0007669"/>
    <property type="project" value="InterPro"/>
</dbReference>
<evidence type="ECO:0000256" key="5">
    <source>
        <dbReference type="ARBA" id="ARBA00022989"/>
    </source>
</evidence>
<name>A0A432VW07_9GAMM</name>